<dbReference type="EMBL" id="CP003703">
    <property type="protein sequence ID" value="AFN64813.1"/>
    <property type="molecule type" value="Genomic_DNA"/>
</dbReference>
<dbReference type="STRING" id="1197325.WEN_00015"/>
<dbReference type="PATRIC" id="fig|1197325.3.peg.3"/>
<evidence type="ECO:0000313" key="2">
    <source>
        <dbReference type="EMBL" id="AFN64813.1"/>
    </source>
</evidence>
<protein>
    <submittedName>
        <fullName evidence="2">Membrane protein</fullName>
    </submittedName>
</protein>
<name>I6Z5J5_MYCWM</name>
<reference evidence="2 3" key="1">
    <citation type="journal article" date="2012" name="J. Bacteriol.">
        <title>Complete genome sequence of Mycoplasma wenyonii strain Massachusetts.</title>
        <authorList>
            <person name="Dos Santos A.P."/>
            <person name="Guimaraes A.M."/>
            <person name="do Nascimento N.C."/>
            <person name="Sanmiguel P.J."/>
            <person name="Messick J.B."/>
        </authorList>
    </citation>
    <scope>NUCLEOTIDE SEQUENCE [LARGE SCALE GENOMIC DNA]</scope>
    <source>
        <strain evidence="2 3">Massachusetts</strain>
    </source>
</reference>
<dbReference type="HOGENOM" id="CLU_926954_0_0_14"/>
<dbReference type="KEGG" id="mwe:WEN_00015"/>
<dbReference type="RefSeq" id="WP_014849523.1">
    <property type="nucleotide sequence ID" value="NC_018149.1"/>
</dbReference>
<keyword evidence="1" id="KW-0812">Transmembrane</keyword>
<feature type="transmembrane region" description="Helical" evidence="1">
    <location>
        <begin position="186"/>
        <end position="204"/>
    </location>
</feature>
<feature type="transmembrane region" description="Helical" evidence="1">
    <location>
        <begin position="92"/>
        <end position="110"/>
    </location>
</feature>
<gene>
    <name evidence="2" type="ordered locus">WEN_00015</name>
</gene>
<feature type="transmembrane region" description="Helical" evidence="1">
    <location>
        <begin position="145"/>
        <end position="166"/>
    </location>
</feature>
<dbReference type="Proteomes" id="UP000009005">
    <property type="component" value="Chromosome"/>
</dbReference>
<dbReference type="AlphaFoldDB" id="I6Z5J5"/>
<feature type="transmembrane region" description="Helical" evidence="1">
    <location>
        <begin position="225"/>
        <end position="250"/>
    </location>
</feature>
<keyword evidence="3" id="KW-1185">Reference proteome</keyword>
<evidence type="ECO:0000313" key="3">
    <source>
        <dbReference type="Proteomes" id="UP000009005"/>
    </source>
</evidence>
<sequence length="290" mass="35299">MQLVNTYLFNYRTNFNSFFRTERLSKLLIILFLIISSLVITNLFSKDFWKELRLFVPYKVFNYLKEKEIFKKYWVTNFSVNDFSKNIFSWKIYVYGAFFLLTIESIRLFFKCKRITNKWNSFSLSFGINENQKIKKVKKEIIRTFGNVIAFGIVLLLYLGFIFYVIINHLIRGNYNFSSNFILKRIIFALFFWITLTFFYFLNIQKRIKKYYRNYYQKKDVNKKIDYLVVTKSFSWHLLLNLFGCFMVVLNIPIDLFIIFMVLKFIPWNNIFSKIKLLINKESNLLNLSY</sequence>
<accession>I6Z5J5</accession>
<proteinExistence type="predicted"/>
<organism evidence="2 3">
    <name type="scientific">Mycoplasma wenyonii (strain Massachusetts)</name>
    <name type="common">Eperythrozoon wenyonii</name>
    <dbReference type="NCBI Taxonomy" id="1197325"/>
    <lineage>
        <taxon>Bacteria</taxon>
        <taxon>Bacillati</taxon>
        <taxon>Mycoplasmatota</taxon>
        <taxon>Mollicutes</taxon>
        <taxon>Mycoplasmataceae</taxon>
        <taxon>Mycoplasma</taxon>
    </lineage>
</organism>
<evidence type="ECO:0000256" key="1">
    <source>
        <dbReference type="SAM" id="Phobius"/>
    </source>
</evidence>
<keyword evidence="1" id="KW-1133">Transmembrane helix</keyword>
<feature type="transmembrane region" description="Helical" evidence="1">
    <location>
        <begin position="27"/>
        <end position="45"/>
    </location>
</feature>
<keyword evidence="1" id="KW-0472">Membrane</keyword>
<dbReference type="OrthoDB" id="397615at2"/>